<evidence type="ECO:0000259" key="6">
    <source>
        <dbReference type="PROSITE" id="PS50263"/>
    </source>
</evidence>
<dbReference type="Pfam" id="PF00795">
    <property type="entry name" value="CN_hydrolase"/>
    <property type="match status" value="1"/>
</dbReference>
<comment type="similarity">
    <text evidence="1">Belongs to the carbon-nitrogen hydrolase superfamily. NIT1/NIT2 family.</text>
</comment>
<dbReference type="InterPro" id="IPR052737">
    <property type="entry name" value="Omega-amidase_YafV"/>
</dbReference>
<dbReference type="GO" id="GO:0050152">
    <property type="term" value="F:omega-amidase activity"/>
    <property type="evidence" value="ECO:0007669"/>
    <property type="project" value="UniProtKB-EC"/>
</dbReference>
<evidence type="ECO:0000256" key="1">
    <source>
        <dbReference type="ARBA" id="ARBA00010613"/>
    </source>
</evidence>
<dbReference type="AlphaFoldDB" id="A0A2U8QTE7"/>
<dbReference type="CDD" id="cd07575">
    <property type="entry name" value="Xc-1258_like"/>
    <property type="match status" value="1"/>
</dbReference>
<gene>
    <name evidence="7" type="ORF">DI487_06030</name>
</gene>
<evidence type="ECO:0000313" key="7">
    <source>
        <dbReference type="EMBL" id="AWM13457.1"/>
    </source>
</evidence>
<dbReference type="FunFam" id="3.60.110.10:FF:000004">
    <property type="entry name" value="Carbon-nitrogen hydrolase"/>
    <property type="match status" value="1"/>
</dbReference>
<evidence type="ECO:0000256" key="2">
    <source>
        <dbReference type="ARBA" id="ARBA00022801"/>
    </source>
</evidence>
<feature type="domain" description="CN hydrolase" evidence="6">
    <location>
        <begin position="1"/>
        <end position="232"/>
    </location>
</feature>
<evidence type="ECO:0000313" key="8">
    <source>
        <dbReference type="Proteomes" id="UP000245429"/>
    </source>
</evidence>
<dbReference type="GO" id="GO:0106008">
    <property type="term" value="F:2-oxoglutaramate amidase activity"/>
    <property type="evidence" value="ECO:0007669"/>
    <property type="project" value="TreeGrafter"/>
</dbReference>
<reference evidence="7 8" key="1">
    <citation type="submission" date="2018-05" db="EMBL/GenBank/DDBJ databases">
        <title>Flavobacterium sp. MEBiC07310.</title>
        <authorList>
            <person name="Baek K."/>
        </authorList>
    </citation>
    <scope>NUCLEOTIDE SEQUENCE [LARGE SCALE GENOMIC DNA]</scope>
    <source>
        <strain evidence="7 8">MEBiC07310</strain>
    </source>
</reference>
<evidence type="ECO:0000256" key="3">
    <source>
        <dbReference type="ARBA" id="ARBA00039118"/>
    </source>
</evidence>
<dbReference type="InterPro" id="IPR003010">
    <property type="entry name" value="C-N_Hydrolase"/>
</dbReference>
<accession>A0A2U8QTE7</accession>
<sequence length="257" mass="29615">MRVALVQTSLHWENPIANRLTLESKILSCPKKFDLLILPEMFTSGFTMNPERVAETMDGESILWLKSLAKSKKTAITGSLVIEEEGNYYNRLVFVFPDGAIQYYNKRHLFTLAGEEEVYTKGEEKLVVEYKDWKICPLICYDLRFPVFARNIENYDLLVYVANWPKPRIQAWDALLKARAIENMCYVAAVNRIGSDANGMPYVGHSQVIDELGNEIVAPFEEDAIKVITLDKKKVTESRNKFNFLKDKDVFEIKRDT</sequence>
<dbReference type="RefSeq" id="WP_109568826.1">
    <property type="nucleotide sequence ID" value="NZ_CP029463.1"/>
</dbReference>
<dbReference type="EMBL" id="CP029463">
    <property type="protein sequence ID" value="AWM13457.1"/>
    <property type="molecule type" value="Genomic_DNA"/>
</dbReference>
<name>A0A2U8QTE7_9FLAO</name>
<organism evidence="7 8">
    <name type="scientific">Flavobacterium sediminis</name>
    <dbReference type="NCBI Taxonomy" id="2201181"/>
    <lineage>
        <taxon>Bacteria</taxon>
        <taxon>Pseudomonadati</taxon>
        <taxon>Bacteroidota</taxon>
        <taxon>Flavobacteriia</taxon>
        <taxon>Flavobacteriales</taxon>
        <taxon>Flavobacteriaceae</taxon>
        <taxon>Flavobacterium</taxon>
    </lineage>
</organism>
<dbReference type="EC" id="3.5.1.3" evidence="3"/>
<dbReference type="OrthoDB" id="9811121at2"/>
<comment type="catalytic activity">
    <reaction evidence="4">
        <text>a monoamide of a dicarboxylate + H2O = a dicarboxylate + NH4(+)</text>
        <dbReference type="Rhea" id="RHEA:11716"/>
        <dbReference type="ChEBI" id="CHEBI:15377"/>
        <dbReference type="ChEBI" id="CHEBI:28938"/>
        <dbReference type="ChEBI" id="CHEBI:28965"/>
        <dbReference type="ChEBI" id="CHEBI:77450"/>
        <dbReference type="EC" id="3.5.1.3"/>
    </reaction>
</comment>
<evidence type="ECO:0000256" key="5">
    <source>
        <dbReference type="ARBA" id="ARBA00072139"/>
    </source>
</evidence>
<proteinExistence type="inferred from homology"/>
<dbReference type="Proteomes" id="UP000245429">
    <property type="component" value="Chromosome"/>
</dbReference>
<dbReference type="SUPFAM" id="SSF56317">
    <property type="entry name" value="Carbon-nitrogen hydrolase"/>
    <property type="match status" value="1"/>
</dbReference>
<dbReference type="PROSITE" id="PS50263">
    <property type="entry name" value="CN_HYDROLASE"/>
    <property type="match status" value="1"/>
</dbReference>
<evidence type="ECO:0000256" key="4">
    <source>
        <dbReference type="ARBA" id="ARBA00052904"/>
    </source>
</evidence>
<protein>
    <recommendedName>
        <fullName evidence="5">Omega-amidase YafV</fullName>
        <ecNumber evidence="3">3.5.1.3</ecNumber>
    </recommendedName>
</protein>
<dbReference type="Gene3D" id="3.60.110.10">
    <property type="entry name" value="Carbon-nitrogen hydrolase"/>
    <property type="match status" value="1"/>
</dbReference>
<keyword evidence="2" id="KW-0378">Hydrolase</keyword>
<dbReference type="InterPro" id="IPR036526">
    <property type="entry name" value="C-N_Hydrolase_sf"/>
</dbReference>
<dbReference type="KEGG" id="fse:DI487_06030"/>
<dbReference type="PANTHER" id="PTHR47799:SF1">
    <property type="entry name" value="OMEGA-AMIDASE YAFV"/>
    <property type="match status" value="1"/>
</dbReference>
<dbReference type="PANTHER" id="PTHR47799">
    <property type="entry name" value="OMEGA-AMIDASE YAFV"/>
    <property type="match status" value="1"/>
</dbReference>
<keyword evidence="8" id="KW-1185">Reference proteome</keyword>